<evidence type="ECO:0000313" key="2">
    <source>
        <dbReference type="EMBL" id="EER37430.1"/>
    </source>
</evidence>
<sequence length="120" mass="13016">MTSAMWLSGIILSSPLPLLFDPRIPSPRGWLLTDAERIEGKLAIEVAVFSCWSLRKRRENSGQEAEKSGQFLLPQSKVFLGVPLSTEDQEQLLTSSTGACLDICDGIKALSLTNIGTAVP</sequence>
<evidence type="ECO:0000256" key="1">
    <source>
        <dbReference type="SAM" id="SignalP"/>
    </source>
</evidence>
<dbReference type="VEuPathDB" id="FungiDB:HCDG_08881"/>
<dbReference type="AlphaFoldDB" id="C6HQG3"/>
<organism evidence="2 3">
    <name type="scientific">Ajellomyces capsulatus (strain H143)</name>
    <name type="common">Darling's disease fungus</name>
    <name type="synonym">Histoplasma capsulatum</name>
    <dbReference type="NCBI Taxonomy" id="544712"/>
    <lineage>
        <taxon>Eukaryota</taxon>
        <taxon>Fungi</taxon>
        <taxon>Dikarya</taxon>
        <taxon>Ascomycota</taxon>
        <taxon>Pezizomycotina</taxon>
        <taxon>Eurotiomycetes</taxon>
        <taxon>Eurotiomycetidae</taxon>
        <taxon>Onygenales</taxon>
        <taxon>Ajellomycetaceae</taxon>
        <taxon>Histoplasma</taxon>
    </lineage>
</organism>
<reference evidence="3" key="1">
    <citation type="submission" date="2009-05" db="EMBL/GenBank/DDBJ databases">
        <title>The genome sequence of Ajellomyces capsulatus strain H143.</title>
        <authorList>
            <person name="Champion M."/>
            <person name="Cuomo C.A."/>
            <person name="Ma L.-J."/>
            <person name="Henn M.R."/>
            <person name="Sil A."/>
            <person name="Goldman B."/>
            <person name="Young S.K."/>
            <person name="Kodira C.D."/>
            <person name="Zeng Q."/>
            <person name="Koehrsen M."/>
            <person name="Alvarado L."/>
            <person name="Berlin A.M."/>
            <person name="Borenstein D."/>
            <person name="Chen Z."/>
            <person name="Engels R."/>
            <person name="Freedman E."/>
            <person name="Gellesch M."/>
            <person name="Goldberg J."/>
            <person name="Griggs A."/>
            <person name="Gujja S."/>
            <person name="Heiman D.I."/>
            <person name="Hepburn T.A."/>
            <person name="Howarth C."/>
            <person name="Jen D."/>
            <person name="Larson L."/>
            <person name="Lewis B."/>
            <person name="Mehta T."/>
            <person name="Park D."/>
            <person name="Pearson M."/>
            <person name="Roberts A."/>
            <person name="Saif S."/>
            <person name="Shea T.D."/>
            <person name="Shenoy N."/>
            <person name="Sisk P."/>
            <person name="Stolte C."/>
            <person name="Sykes S."/>
            <person name="Walk T."/>
            <person name="White J."/>
            <person name="Yandava C."/>
            <person name="Klein B."/>
            <person name="McEwen J.G."/>
            <person name="Puccia R."/>
            <person name="Goldman G.H."/>
            <person name="Felipe M.S."/>
            <person name="Nino-Vega G."/>
            <person name="San-Blas G."/>
            <person name="Taylor J.W."/>
            <person name="Mendoza L."/>
            <person name="Galagan J.E."/>
            <person name="Nusbaum C."/>
            <person name="Birren B.W."/>
        </authorList>
    </citation>
    <scope>NUCLEOTIDE SEQUENCE [LARGE SCALE GENOMIC DNA]</scope>
    <source>
        <strain evidence="3">H143</strain>
    </source>
</reference>
<name>C6HQG3_AJECH</name>
<feature type="chain" id="PRO_5012881074" evidence="1">
    <location>
        <begin position="16"/>
        <end position="120"/>
    </location>
</feature>
<accession>C6HQG3</accession>
<proteinExistence type="predicted"/>
<feature type="signal peptide" evidence="1">
    <location>
        <begin position="1"/>
        <end position="15"/>
    </location>
</feature>
<protein>
    <submittedName>
        <fullName evidence="2">Uncharacterized protein</fullName>
    </submittedName>
</protein>
<keyword evidence="1" id="KW-0732">Signal</keyword>
<dbReference type="HOGENOM" id="CLU_2049019_0_0_1"/>
<evidence type="ECO:0000313" key="3">
    <source>
        <dbReference type="Proteomes" id="UP000002624"/>
    </source>
</evidence>
<dbReference type="EMBL" id="GG692435">
    <property type="protein sequence ID" value="EER37430.1"/>
    <property type="molecule type" value="Genomic_DNA"/>
</dbReference>
<gene>
    <name evidence="2" type="ORF">HCDG_08881</name>
</gene>
<dbReference type="Proteomes" id="UP000002624">
    <property type="component" value="Unassembled WGS sequence"/>
</dbReference>